<keyword evidence="11" id="KW-1185">Reference proteome</keyword>
<dbReference type="SUPFAM" id="SSF52402">
    <property type="entry name" value="Adenine nucleotide alpha hydrolases-like"/>
    <property type="match status" value="1"/>
</dbReference>
<dbReference type="HAMAP" id="MF_01161">
    <property type="entry name" value="tRNA_Ile_lys_synt"/>
    <property type="match status" value="1"/>
</dbReference>
<comment type="function">
    <text evidence="8">Ligates lysine onto the cytidine present at position 34 of the AUA codon-specific tRNA(Ile) that contains the anticodon CAU, in an ATP-dependent manner. Cytidine is converted to lysidine, thus changing the amino acid specificity of the tRNA from methionine to isoleucine.</text>
</comment>
<evidence type="ECO:0000256" key="3">
    <source>
        <dbReference type="ARBA" id="ARBA00022598"/>
    </source>
</evidence>
<organism evidence="10 11">
    <name type="scientific">Flavobacterium chuncheonense</name>
    <dbReference type="NCBI Taxonomy" id="2026653"/>
    <lineage>
        <taxon>Bacteria</taxon>
        <taxon>Pseudomonadati</taxon>
        <taxon>Bacteroidota</taxon>
        <taxon>Flavobacteriia</taxon>
        <taxon>Flavobacteriales</taxon>
        <taxon>Flavobacteriaceae</taxon>
        <taxon>Flavobacterium</taxon>
    </lineage>
</organism>
<evidence type="ECO:0000256" key="6">
    <source>
        <dbReference type="ARBA" id="ARBA00022840"/>
    </source>
</evidence>
<dbReference type="Pfam" id="PF01171">
    <property type="entry name" value="ATP_bind_3"/>
    <property type="match status" value="1"/>
</dbReference>
<keyword evidence="2 8" id="KW-0963">Cytoplasm</keyword>
<dbReference type="SUPFAM" id="SSF56037">
    <property type="entry name" value="PheT/TilS domain"/>
    <property type="match status" value="1"/>
</dbReference>
<dbReference type="CDD" id="cd01992">
    <property type="entry name" value="TilS_N"/>
    <property type="match status" value="1"/>
</dbReference>
<comment type="similarity">
    <text evidence="8">Belongs to the tRNA(Ile)-lysidine synthase family.</text>
</comment>
<feature type="domain" description="Lysidine-tRNA(Ile) synthetase C-terminal" evidence="9">
    <location>
        <begin position="360"/>
        <end position="432"/>
    </location>
</feature>
<dbReference type="PANTHER" id="PTHR43033:SF1">
    <property type="entry name" value="TRNA(ILE)-LYSIDINE SYNTHASE-RELATED"/>
    <property type="match status" value="1"/>
</dbReference>
<keyword evidence="4 8" id="KW-0819">tRNA processing</keyword>
<name>A0ABW5YHU3_9FLAO</name>
<comment type="catalytic activity">
    <reaction evidence="7 8">
        <text>cytidine(34) in tRNA(Ile2) + L-lysine + ATP = lysidine(34) in tRNA(Ile2) + AMP + diphosphate + H(+)</text>
        <dbReference type="Rhea" id="RHEA:43744"/>
        <dbReference type="Rhea" id="RHEA-COMP:10625"/>
        <dbReference type="Rhea" id="RHEA-COMP:10670"/>
        <dbReference type="ChEBI" id="CHEBI:15378"/>
        <dbReference type="ChEBI" id="CHEBI:30616"/>
        <dbReference type="ChEBI" id="CHEBI:32551"/>
        <dbReference type="ChEBI" id="CHEBI:33019"/>
        <dbReference type="ChEBI" id="CHEBI:82748"/>
        <dbReference type="ChEBI" id="CHEBI:83665"/>
        <dbReference type="ChEBI" id="CHEBI:456215"/>
        <dbReference type="EC" id="6.3.4.19"/>
    </reaction>
</comment>
<evidence type="ECO:0000313" key="10">
    <source>
        <dbReference type="EMBL" id="MFD2890477.1"/>
    </source>
</evidence>
<dbReference type="RefSeq" id="WP_379809915.1">
    <property type="nucleotide sequence ID" value="NZ_JBHUPC010000006.1"/>
</dbReference>
<comment type="caution">
    <text evidence="10">The sequence shown here is derived from an EMBL/GenBank/DDBJ whole genome shotgun (WGS) entry which is preliminary data.</text>
</comment>
<dbReference type="InterPro" id="IPR014729">
    <property type="entry name" value="Rossmann-like_a/b/a_fold"/>
</dbReference>
<proteinExistence type="inferred from homology"/>
<dbReference type="NCBIfam" id="TIGR02433">
    <property type="entry name" value="lysidine_TilS_C"/>
    <property type="match status" value="1"/>
</dbReference>
<evidence type="ECO:0000256" key="5">
    <source>
        <dbReference type="ARBA" id="ARBA00022741"/>
    </source>
</evidence>
<keyword evidence="6 8" id="KW-0067">ATP-binding</keyword>
<gene>
    <name evidence="8 10" type="primary">tilS</name>
    <name evidence="10" type="ORF">ACFS5J_00400</name>
</gene>
<dbReference type="NCBIfam" id="TIGR02432">
    <property type="entry name" value="lysidine_TilS_N"/>
    <property type="match status" value="1"/>
</dbReference>
<dbReference type="Pfam" id="PF11734">
    <property type="entry name" value="TilS_C"/>
    <property type="match status" value="1"/>
</dbReference>
<evidence type="ECO:0000313" key="11">
    <source>
        <dbReference type="Proteomes" id="UP001597534"/>
    </source>
</evidence>
<dbReference type="InterPro" id="IPR012094">
    <property type="entry name" value="tRNA_Ile_lys_synt"/>
</dbReference>
<dbReference type="GO" id="GO:0032267">
    <property type="term" value="F:tRNA(Ile)-lysidine synthase activity"/>
    <property type="evidence" value="ECO:0007669"/>
    <property type="project" value="UniProtKB-EC"/>
</dbReference>
<accession>A0ABW5YHU3</accession>
<evidence type="ECO:0000256" key="8">
    <source>
        <dbReference type="HAMAP-Rule" id="MF_01161"/>
    </source>
</evidence>
<comment type="domain">
    <text evidence="8">The N-terminal region contains the highly conserved SGGXDS motif, predicted to be a P-loop motif involved in ATP binding.</text>
</comment>
<dbReference type="Proteomes" id="UP001597534">
    <property type="component" value="Unassembled WGS sequence"/>
</dbReference>
<evidence type="ECO:0000259" key="9">
    <source>
        <dbReference type="SMART" id="SM00977"/>
    </source>
</evidence>
<dbReference type="Gene3D" id="3.40.50.620">
    <property type="entry name" value="HUPs"/>
    <property type="match status" value="1"/>
</dbReference>
<feature type="binding site" evidence="8">
    <location>
        <begin position="26"/>
        <end position="31"/>
    </location>
    <ligand>
        <name>ATP</name>
        <dbReference type="ChEBI" id="CHEBI:30616"/>
    </ligand>
</feature>
<dbReference type="SMART" id="SM00977">
    <property type="entry name" value="TilS_C"/>
    <property type="match status" value="1"/>
</dbReference>
<evidence type="ECO:0000256" key="2">
    <source>
        <dbReference type="ARBA" id="ARBA00022490"/>
    </source>
</evidence>
<sequence length="436" mass="50273">MLQKFKDHIVTNFPFLAKEKLLLAVSGGIDSVVLVHLCKAMGLNIGIAHCNFQLRGTESDADADFVKQLAEELKIPFFAIAFQTAEYAQQNKLSIQLAARKLRYDWFNEVLKSEGFDYIATAHHLDDQVETFIINFTRGTGLEGLTGIPMLNGNIIRPLLHFSRSEIQEYAQQMSIQWREDSSNSSDKYYRNKIRHHVVPILKELNSNFLSSFKNTLEHLEQANQLVDAAFENFSSLHIKEEDGVFMLSVEAIKNTEHYENYLYHWLNPFGFTAWQDIYNLIEAQSGKKVLSPSHTLLKNRANLLLFENDKSNMEARFYLTESDNSLKFPLNITLCKVDNLSKSTNNIIFVDANKIDFPLCLRKKQEGDYFFPSGMKGKKKVSKYFKDEKLSLLDKNNQWLLTYNNEIVWVVGRRADQRFLANESTINILKIEVTP</sequence>
<dbReference type="InterPro" id="IPR012796">
    <property type="entry name" value="Lysidine-tRNA-synth_C"/>
</dbReference>
<evidence type="ECO:0000256" key="7">
    <source>
        <dbReference type="ARBA" id="ARBA00048539"/>
    </source>
</evidence>
<reference evidence="11" key="1">
    <citation type="journal article" date="2019" name="Int. J. Syst. Evol. Microbiol.">
        <title>The Global Catalogue of Microorganisms (GCM) 10K type strain sequencing project: providing services to taxonomists for standard genome sequencing and annotation.</title>
        <authorList>
            <consortium name="The Broad Institute Genomics Platform"/>
            <consortium name="The Broad Institute Genome Sequencing Center for Infectious Disease"/>
            <person name="Wu L."/>
            <person name="Ma J."/>
        </authorList>
    </citation>
    <scope>NUCLEOTIDE SEQUENCE [LARGE SCALE GENOMIC DNA]</scope>
    <source>
        <strain evidence="11">KCTC 22671</strain>
    </source>
</reference>
<comment type="subcellular location">
    <subcellularLocation>
        <location evidence="1 8">Cytoplasm</location>
    </subcellularLocation>
</comment>
<keyword evidence="3 8" id="KW-0436">Ligase</keyword>
<dbReference type="PANTHER" id="PTHR43033">
    <property type="entry name" value="TRNA(ILE)-LYSIDINE SYNTHASE-RELATED"/>
    <property type="match status" value="1"/>
</dbReference>
<keyword evidence="5 8" id="KW-0547">Nucleotide-binding</keyword>
<protein>
    <recommendedName>
        <fullName evidence="8">tRNA(Ile)-lysidine synthase</fullName>
        <ecNumber evidence="8">6.3.4.19</ecNumber>
    </recommendedName>
    <alternativeName>
        <fullName evidence="8">tRNA(Ile)-2-lysyl-cytidine synthase</fullName>
    </alternativeName>
    <alternativeName>
        <fullName evidence="8">tRNA(Ile)-lysidine synthetase</fullName>
    </alternativeName>
</protein>
<dbReference type="EC" id="6.3.4.19" evidence="8"/>
<dbReference type="EMBL" id="JBHUPC010000006">
    <property type="protein sequence ID" value="MFD2890477.1"/>
    <property type="molecule type" value="Genomic_DNA"/>
</dbReference>
<dbReference type="InterPro" id="IPR012795">
    <property type="entry name" value="tRNA_Ile_lys_synt_N"/>
</dbReference>
<evidence type="ECO:0000256" key="1">
    <source>
        <dbReference type="ARBA" id="ARBA00004496"/>
    </source>
</evidence>
<evidence type="ECO:0000256" key="4">
    <source>
        <dbReference type="ARBA" id="ARBA00022694"/>
    </source>
</evidence>
<dbReference type="InterPro" id="IPR011063">
    <property type="entry name" value="TilS/TtcA_N"/>
</dbReference>